<keyword evidence="4" id="KW-1003">Cell membrane</keyword>
<dbReference type="SMART" id="SM00098">
    <property type="entry name" value="alkPPc"/>
    <property type="match status" value="1"/>
</dbReference>
<comment type="similarity">
    <text evidence="2 16">Belongs to the alkaline phosphatase family.</text>
</comment>
<dbReference type="EMBL" id="JAZDUA010000165">
    <property type="protein sequence ID" value="KAK7865832.1"/>
    <property type="molecule type" value="Genomic_DNA"/>
</dbReference>
<keyword evidence="21" id="KW-1185">Reference proteome</keyword>
<evidence type="ECO:0000256" key="7">
    <source>
        <dbReference type="ARBA" id="ARBA00022723"/>
    </source>
</evidence>
<dbReference type="PANTHER" id="PTHR11596:SF5">
    <property type="entry name" value="ALKALINE PHOSPHATASE"/>
    <property type="match status" value="1"/>
</dbReference>
<dbReference type="PRINTS" id="PR00113">
    <property type="entry name" value="ALKPHPHTASE"/>
</dbReference>
<feature type="binding site" evidence="15">
    <location>
        <position position="167"/>
    </location>
    <ligand>
        <name>Mg(2+)</name>
        <dbReference type="ChEBI" id="CHEBI:18420"/>
    </ligand>
</feature>
<keyword evidence="5" id="KW-0597">Phosphoprotein</keyword>
<keyword evidence="11 18" id="KW-0472">Membrane</keyword>
<feature type="signal peptide" evidence="19">
    <location>
        <begin position="1"/>
        <end position="18"/>
    </location>
</feature>
<keyword evidence="7 15" id="KW-0479">Metal-binding</keyword>
<keyword evidence="10 15" id="KW-0460">Magnesium</keyword>
<feature type="binding site" evidence="15">
    <location>
        <position position="377"/>
    </location>
    <ligand>
        <name>Zn(2+)</name>
        <dbReference type="ChEBI" id="CHEBI:29105"/>
        <label>2</label>
    </ligand>
</feature>
<evidence type="ECO:0000256" key="19">
    <source>
        <dbReference type="SAM" id="SignalP"/>
    </source>
</evidence>
<gene>
    <name evidence="20" type="ORF">R5R35_001287</name>
</gene>
<keyword evidence="9 15" id="KW-0862">Zinc</keyword>
<dbReference type="PANTHER" id="PTHR11596">
    <property type="entry name" value="ALKALINE PHOSPHATASE"/>
    <property type="match status" value="1"/>
</dbReference>
<feature type="binding site" evidence="15">
    <location>
        <position position="329"/>
    </location>
    <ligand>
        <name>Mg(2+)</name>
        <dbReference type="ChEBI" id="CHEBI:18420"/>
    </ligand>
</feature>
<dbReference type="PROSITE" id="PS00123">
    <property type="entry name" value="ALKALINE_PHOSPHATASE"/>
    <property type="match status" value="1"/>
</dbReference>
<evidence type="ECO:0000256" key="17">
    <source>
        <dbReference type="RuleBase" id="RU003947"/>
    </source>
</evidence>
<protein>
    <recommendedName>
        <fullName evidence="3 17">Alkaline phosphatase</fullName>
        <ecNumber evidence="3 17">3.1.3.1</ecNumber>
    </recommendedName>
</protein>
<comment type="caution">
    <text evidence="20">The sequence shown here is derived from an EMBL/GenBank/DDBJ whole genome shotgun (WGS) entry which is preliminary data.</text>
</comment>
<accession>A0AAN9VS64</accession>
<name>A0AAN9VS64_9ORTH</name>
<organism evidence="20 21">
    <name type="scientific">Gryllus longicercus</name>
    <dbReference type="NCBI Taxonomy" id="2509291"/>
    <lineage>
        <taxon>Eukaryota</taxon>
        <taxon>Metazoa</taxon>
        <taxon>Ecdysozoa</taxon>
        <taxon>Arthropoda</taxon>
        <taxon>Hexapoda</taxon>
        <taxon>Insecta</taxon>
        <taxon>Pterygota</taxon>
        <taxon>Neoptera</taxon>
        <taxon>Polyneoptera</taxon>
        <taxon>Orthoptera</taxon>
        <taxon>Ensifera</taxon>
        <taxon>Gryllidea</taxon>
        <taxon>Grylloidea</taxon>
        <taxon>Gryllidae</taxon>
        <taxon>Gryllinae</taxon>
        <taxon>Gryllus</taxon>
    </lineage>
</organism>
<dbReference type="FunFam" id="3.40.720.10:FF:000008">
    <property type="entry name" value="Alkaline phosphatase"/>
    <property type="match status" value="1"/>
</dbReference>
<evidence type="ECO:0000313" key="20">
    <source>
        <dbReference type="EMBL" id="KAK7865832.1"/>
    </source>
</evidence>
<evidence type="ECO:0000256" key="15">
    <source>
        <dbReference type="PIRSR" id="PIRSR601952-2"/>
    </source>
</evidence>
<sequence>MCKFLIACLLLPVAVSSALKEDKAYWATQTQIELDEALKLTRNENRAKNVILFVGDGMGPNTITAARIFKGNGNEQTKLTFDEFPHIGLLKTYCADKQVPDSASTATALFCGVKGNYHTAGVDANVPEGDCQASQNPEYWVPSIIQWAQDAGKDTGFVTTTRVTHATPSALYAHSPDRNWECEAKLPSSAQGCKDIARQLIENEPGKNIKVIMGGGRQCLVSNATGDASDPLDIWACQSKDGRNLIKAWQQDKQSRNFSSAYLKTNEDLWNVDVAKTDFVLGIFANGHLGYENEHIDRRPTGMPTLKNMTSVAIQLLKKNPKGFLLVVEGGLIDFAHHRGVAKHALYETVAMDDAIAAALNLTTQDSDTLIIVTSDHSHGLSMTGYPKRGADILGLAGTSKMDHTPYTTLSYTTGDNDSFKFSVTEEGTIVRDDPTKEAFSSFDYHQHTGILTDEVLHGGSDVAVYAKGPMAHLFHSVHEQTYVAHVIAYAAKIGPYSSASSFYSFSATAIVLFSFFVFYILC</sequence>
<evidence type="ECO:0000256" key="6">
    <source>
        <dbReference type="ARBA" id="ARBA00022622"/>
    </source>
</evidence>
<feature type="binding site" evidence="15">
    <location>
        <position position="56"/>
    </location>
    <ligand>
        <name>Mg(2+)</name>
        <dbReference type="ChEBI" id="CHEBI:18420"/>
    </ligand>
</feature>
<dbReference type="InterPro" id="IPR017850">
    <property type="entry name" value="Alkaline_phosphatase_core_sf"/>
</dbReference>
<evidence type="ECO:0000256" key="8">
    <source>
        <dbReference type="ARBA" id="ARBA00022801"/>
    </source>
</evidence>
<dbReference type="EC" id="3.1.3.1" evidence="3 17"/>
<evidence type="ECO:0000256" key="14">
    <source>
        <dbReference type="PIRSR" id="PIRSR601952-1"/>
    </source>
</evidence>
<dbReference type="AlphaFoldDB" id="A0AAN9VS64"/>
<dbReference type="InterPro" id="IPR018299">
    <property type="entry name" value="Alkaline_phosphatase_AS"/>
</dbReference>
<evidence type="ECO:0000256" key="13">
    <source>
        <dbReference type="ARBA" id="ARBA00023288"/>
    </source>
</evidence>
<keyword evidence="8 17" id="KW-0378">Hydrolase</keyword>
<evidence type="ECO:0000313" key="21">
    <source>
        <dbReference type="Proteomes" id="UP001378592"/>
    </source>
</evidence>
<dbReference type="Proteomes" id="UP001378592">
    <property type="component" value="Unassembled WGS sequence"/>
</dbReference>
<evidence type="ECO:0000256" key="1">
    <source>
        <dbReference type="ARBA" id="ARBA00004609"/>
    </source>
</evidence>
<feature type="binding site" evidence="15">
    <location>
        <position position="334"/>
    </location>
    <ligand>
        <name>Zn(2+)</name>
        <dbReference type="ChEBI" id="CHEBI:29105"/>
        <label>2</label>
    </ligand>
</feature>
<evidence type="ECO:0000256" key="2">
    <source>
        <dbReference type="ARBA" id="ARBA00005984"/>
    </source>
</evidence>
<feature type="chain" id="PRO_5042810821" description="Alkaline phosphatase" evidence="19">
    <location>
        <begin position="19"/>
        <end position="523"/>
    </location>
</feature>
<evidence type="ECO:0000256" key="4">
    <source>
        <dbReference type="ARBA" id="ARBA00022475"/>
    </source>
</evidence>
<dbReference type="Gene3D" id="3.40.720.10">
    <property type="entry name" value="Alkaline Phosphatase, subunit A"/>
    <property type="match status" value="1"/>
</dbReference>
<evidence type="ECO:0000256" key="10">
    <source>
        <dbReference type="ARBA" id="ARBA00022842"/>
    </source>
</evidence>
<feature type="transmembrane region" description="Helical" evidence="18">
    <location>
        <begin position="503"/>
        <end position="522"/>
    </location>
</feature>
<dbReference type="SUPFAM" id="SSF53649">
    <property type="entry name" value="Alkaline phosphatase-like"/>
    <property type="match status" value="1"/>
</dbReference>
<keyword evidence="18" id="KW-0812">Transmembrane</keyword>
<keyword evidence="12" id="KW-0325">Glycoprotein</keyword>
<keyword evidence="19" id="KW-0732">Signal</keyword>
<dbReference type="InterPro" id="IPR001952">
    <property type="entry name" value="Alkaline_phosphatase"/>
</dbReference>
<feature type="binding site" evidence="15">
    <location>
        <position position="458"/>
    </location>
    <ligand>
        <name>Zn(2+)</name>
        <dbReference type="ChEBI" id="CHEBI:29105"/>
        <label>2</label>
    </ligand>
</feature>
<dbReference type="GO" id="GO:0005886">
    <property type="term" value="C:plasma membrane"/>
    <property type="evidence" value="ECO:0007669"/>
    <property type="project" value="UniProtKB-SubCell"/>
</dbReference>
<evidence type="ECO:0000256" key="11">
    <source>
        <dbReference type="ARBA" id="ARBA00023136"/>
    </source>
</evidence>
<feature type="active site" description="Phosphoserine intermediate" evidence="14">
    <location>
        <position position="102"/>
    </location>
</feature>
<proteinExistence type="inferred from homology"/>
<comment type="cofactor">
    <cofactor evidence="15">
        <name>Mg(2+)</name>
        <dbReference type="ChEBI" id="CHEBI:18420"/>
    </cofactor>
    <text evidence="15">Binds 1 Mg(2+) ion.</text>
</comment>
<evidence type="ECO:0000256" key="5">
    <source>
        <dbReference type="ARBA" id="ARBA00022553"/>
    </source>
</evidence>
<feature type="binding site" evidence="15">
    <location>
        <position position="56"/>
    </location>
    <ligand>
        <name>Zn(2+)</name>
        <dbReference type="ChEBI" id="CHEBI:29105"/>
        <label>2</label>
    </ligand>
</feature>
<evidence type="ECO:0000256" key="16">
    <source>
        <dbReference type="RuleBase" id="RU003946"/>
    </source>
</evidence>
<dbReference type="GO" id="GO:0004035">
    <property type="term" value="F:alkaline phosphatase activity"/>
    <property type="evidence" value="ECO:0007669"/>
    <property type="project" value="UniProtKB-EC"/>
</dbReference>
<feature type="binding site" evidence="15">
    <location>
        <position position="376"/>
    </location>
    <ligand>
        <name>Zn(2+)</name>
        <dbReference type="ChEBI" id="CHEBI:29105"/>
        <label>2</label>
    </ligand>
</feature>
<dbReference type="CDD" id="cd16012">
    <property type="entry name" value="ALP"/>
    <property type="match status" value="1"/>
</dbReference>
<comment type="cofactor">
    <cofactor evidence="15">
        <name>Zn(2+)</name>
        <dbReference type="ChEBI" id="CHEBI:29105"/>
    </cofactor>
    <text evidence="15">Binds 2 Zn(2+) ions.</text>
</comment>
<feature type="binding site" evidence="15">
    <location>
        <position position="165"/>
    </location>
    <ligand>
        <name>Mg(2+)</name>
        <dbReference type="ChEBI" id="CHEBI:18420"/>
    </ligand>
</feature>
<keyword evidence="13" id="KW-0449">Lipoprotein</keyword>
<evidence type="ECO:0000256" key="3">
    <source>
        <dbReference type="ARBA" id="ARBA00012647"/>
    </source>
</evidence>
<comment type="catalytic activity">
    <reaction evidence="17">
        <text>a phosphate monoester + H2O = an alcohol + phosphate</text>
        <dbReference type="Rhea" id="RHEA:15017"/>
        <dbReference type="ChEBI" id="CHEBI:15377"/>
        <dbReference type="ChEBI" id="CHEBI:30879"/>
        <dbReference type="ChEBI" id="CHEBI:43474"/>
        <dbReference type="ChEBI" id="CHEBI:67140"/>
        <dbReference type="EC" id="3.1.3.1"/>
    </reaction>
</comment>
<evidence type="ECO:0000256" key="18">
    <source>
        <dbReference type="SAM" id="Phobius"/>
    </source>
</evidence>
<keyword evidence="18" id="KW-1133">Transmembrane helix</keyword>
<comment type="subcellular location">
    <subcellularLocation>
        <location evidence="1">Cell membrane</location>
        <topology evidence="1">Lipid-anchor</topology>
        <topology evidence="1">GPI-anchor</topology>
    </subcellularLocation>
</comment>
<keyword evidence="6" id="KW-0336">GPI-anchor</keyword>
<feature type="binding site" evidence="15">
    <location>
        <position position="338"/>
    </location>
    <ligand>
        <name>Zn(2+)</name>
        <dbReference type="ChEBI" id="CHEBI:29105"/>
        <label>2</label>
    </ligand>
</feature>
<dbReference type="GO" id="GO:0046872">
    <property type="term" value="F:metal ion binding"/>
    <property type="evidence" value="ECO:0007669"/>
    <property type="project" value="UniProtKB-KW"/>
</dbReference>
<dbReference type="Pfam" id="PF00245">
    <property type="entry name" value="Alk_phosphatase"/>
    <property type="match status" value="1"/>
</dbReference>
<evidence type="ECO:0000256" key="9">
    <source>
        <dbReference type="ARBA" id="ARBA00022833"/>
    </source>
</evidence>
<reference evidence="20 21" key="1">
    <citation type="submission" date="2024-03" db="EMBL/GenBank/DDBJ databases">
        <title>The genome assembly and annotation of the cricket Gryllus longicercus Weissman &amp; Gray.</title>
        <authorList>
            <person name="Szrajer S."/>
            <person name="Gray D."/>
            <person name="Ylla G."/>
        </authorList>
    </citation>
    <scope>NUCLEOTIDE SEQUENCE [LARGE SCALE GENOMIC DNA]</scope>
    <source>
        <strain evidence="20">DAG 2021-001</strain>
        <tissue evidence="20">Whole body minus gut</tissue>
    </source>
</reference>
<dbReference type="GO" id="GO:0098552">
    <property type="term" value="C:side of membrane"/>
    <property type="evidence" value="ECO:0007669"/>
    <property type="project" value="UniProtKB-KW"/>
</dbReference>
<evidence type="ECO:0000256" key="12">
    <source>
        <dbReference type="ARBA" id="ARBA00023180"/>
    </source>
</evidence>